<dbReference type="AlphaFoldDB" id="A0AAN9RNA0"/>
<name>A0AAN9RNA0_PHACN</name>
<proteinExistence type="predicted"/>
<reference evidence="2 3" key="1">
    <citation type="submission" date="2024-01" db="EMBL/GenBank/DDBJ databases">
        <title>The genomes of 5 underutilized Papilionoideae crops provide insights into root nodulation and disease resistanc.</title>
        <authorList>
            <person name="Jiang F."/>
        </authorList>
    </citation>
    <scope>NUCLEOTIDE SEQUENCE [LARGE SCALE GENOMIC DNA]</scope>
    <source>
        <strain evidence="2">JINMINGXINNONG_FW02</strain>
        <tissue evidence="2">Leaves</tissue>
    </source>
</reference>
<sequence length="172" mass="19126">MPRAMTMPACLSRPGDARMPLAPWRCPHASRPGDARMLRALAMPACLSRPGDWSAERVWESTYDLRSEATVQSPCNAPQFLSLKCNDRTLPYTLLLPPLSAEERMRVSVWRALSSPMFPVSSPSIRHSLLGHYLTTTTTTTTAPTPMRKPNPSSLNPGLHSPPIHTQPHWPH</sequence>
<comment type="caution">
    <text evidence="2">The sequence shown here is derived from an EMBL/GenBank/DDBJ whole genome shotgun (WGS) entry which is preliminary data.</text>
</comment>
<evidence type="ECO:0000313" key="3">
    <source>
        <dbReference type="Proteomes" id="UP001374584"/>
    </source>
</evidence>
<evidence type="ECO:0000256" key="1">
    <source>
        <dbReference type="SAM" id="MobiDB-lite"/>
    </source>
</evidence>
<organism evidence="2 3">
    <name type="scientific">Phaseolus coccineus</name>
    <name type="common">Scarlet runner bean</name>
    <name type="synonym">Phaseolus multiflorus</name>
    <dbReference type="NCBI Taxonomy" id="3886"/>
    <lineage>
        <taxon>Eukaryota</taxon>
        <taxon>Viridiplantae</taxon>
        <taxon>Streptophyta</taxon>
        <taxon>Embryophyta</taxon>
        <taxon>Tracheophyta</taxon>
        <taxon>Spermatophyta</taxon>
        <taxon>Magnoliopsida</taxon>
        <taxon>eudicotyledons</taxon>
        <taxon>Gunneridae</taxon>
        <taxon>Pentapetalae</taxon>
        <taxon>rosids</taxon>
        <taxon>fabids</taxon>
        <taxon>Fabales</taxon>
        <taxon>Fabaceae</taxon>
        <taxon>Papilionoideae</taxon>
        <taxon>50 kb inversion clade</taxon>
        <taxon>NPAAA clade</taxon>
        <taxon>indigoferoid/millettioid clade</taxon>
        <taxon>Phaseoleae</taxon>
        <taxon>Phaseolus</taxon>
    </lineage>
</organism>
<dbReference type="EMBL" id="JAYMYR010000002">
    <property type="protein sequence ID" value="KAK7377582.1"/>
    <property type="molecule type" value="Genomic_DNA"/>
</dbReference>
<accession>A0AAN9RNA0</accession>
<feature type="region of interest" description="Disordered" evidence="1">
    <location>
        <begin position="137"/>
        <end position="172"/>
    </location>
</feature>
<gene>
    <name evidence="2" type="ORF">VNO80_03009</name>
</gene>
<dbReference type="Proteomes" id="UP001374584">
    <property type="component" value="Unassembled WGS sequence"/>
</dbReference>
<protein>
    <submittedName>
        <fullName evidence="2">Uncharacterized protein</fullName>
    </submittedName>
</protein>
<evidence type="ECO:0000313" key="2">
    <source>
        <dbReference type="EMBL" id="KAK7377582.1"/>
    </source>
</evidence>
<keyword evidence="3" id="KW-1185">Reference proteome</keyword>